<dbReference type="Proteomes" id="UP000027731">
    <property type="component" value="Unassembled WGS sequence"/>
</dbReference>
<dbReference type="GO" id="GO:0016805">
    <property type="term" value="F:dipeptidase activity"/>
    <property type="evidence" value="ECO:0007669"/>
    <property type="project" value="UniProtKB-KW"/>
</dbReference>
<keyword evidence="3 6" id="KW-0645">Protease</keyword>
<evidence type="ECO:0000256" key="6">
    <source>
        <dbReference type="RuleBase" id="RU364089"/>
    </source>
</evidence>
<dbReference type="InterPro" id="IPR047804">
    <property type="entry name" value="C69_dipept_A-like"/>
</dbReference>
<evidence type="ECO:0000256" key="4">
    <source>
        <dbReference type="ARBA" id="ARBA00022801"/>
    </source>
</evidence>
<dbReference type="EC" id="3.4.-.-" evidence="6"/>
<reference evidence="10" key="3">
    <citation type="submission" date="2018-04" db="EMBL/GenBank/DDBJ databases">
        <title>Draft Genome Sequences of 10 Lactobacillus Species from 22 Commercial Probiotic Products.</title>
        <authorList>
            <person name="Gangiredla J."/>
            <person name="Barnaba T.J."/>
            <person name="Mammel M.K."/>
            <person name="Lacher D.W."/>
            <person name="Elkins C.A."/>
            <person name="Lampel K.A."/>
            <person name="Whitehouse C.A."/>
            <person name="Tartera C."/>
        </authorList>
    </citation>
    <scope>NUCLEOTIDE SEQUENCE [LARGE SCALE GENOMIC DNA]</scope>
    <source>
        <strain evidence="10">DS12_10</strain>
    </source>
</reference>
<dbReference type="InterPro" id="IPR005322">
    <property type="entry name" value="Peptidase_C69"/>
</dbReference>
<sequence length="458" mass="51632">MQHTCTMFLAGKNATIDGSTIVCREEDYGNAFDPQRFVLVKPERQPRKYQSKTTDFKIDLPVPKLKYTSTPDADDKDGIFGAGGINGLNVAMSATETITTNARILAIDPYNTLSGIGEEDFVTLVLPYIKSAQDGVKKLGSLLEKYGTYEANAIAFSDNNEVWYMETIGGHHWAAVKIPDNAYVIAPNRFNITNFDFDSPNTMSSPNLKQWIDQNKLNPSEDEYNLRHICGSATATDTVYNNPRAWYVQQQLGTINANPQSNNLPFICYAKEKLTVTTIKKLMSSHYQGTAFDPYHLERDKAPFRSIALNRNLELHILQIRNNVPASIAGVHWLAFGPNTFNAVVPFYANIDDTPIPYRNTSTEYSIDDMYWLTHTISALGDQNYRQAQSIEENFELQVMAKTMNIQNNTDKEIAEHQDVSAFLTTINNRMAETAVDESKKLLGKLVKLAFSRERLQF</sequence>
<keyword evidence="4 6" id="KW-0378">Hydrolase</keyword>
<dbReference type="PANTHER" id="PTHR12994:SF17">
    <property type="entry name" value="LD30995P"/>
    <property type="match status" value="1"/>
</dbReference>
<keyword evidence="5 6" id="KW-0224">Dipeptidase</keyword>
<name>A0A073JRM5_LIMRT</name>
<evidence type="ECO:0000313" key="7">
    <source>
        <dbReference type="EMBL" id="KEK16694.1"/>
    </source>
</evidence>
<dbReference type="EMBL" id="QAZN01000031">
    <property type="protein sequence ID" value="PTV00911.1"/>
    <property type="molecule type" value="Genomic_DNA"/>
</dbReference>
<protein>
    <recommendedName>
        <fullName evidence="6">Dipeptidase</fullName>
        <ecNumber evidence="6">3.4.-.-</ecNumber>
    </recommendedName>
</protein>
<reference evidence="8" key="2">
    <citation type="journal article" date="2018" name="Genome Announc.">
        <title>Fifty-Six Draft Genome Sequences of 10 Lactobacillus Species from 22 Commercial Dietary Supplements.</title>
        <authorList>
            <person name="Gangiredla J."/>
            <person name="Barnaba T.J."/>
            <person name="Mammel M.K."/>
            <person name="Lacher D.W."/>
            <person name="Elkins C.A."/>
            <person name="Lampel K.A."/>
            <person name="Whitehouse C.A."/>
            <person name="Tartera C."/>
        </authorList>
    </citation>
    <scope>NUCLEOTIDE SEQUENCE</scope>
    <source>
        <strain evidence="8">DS12_10</strain>
    </source>
</reference>
<dbReference type="GO" id="GO:0006508">
    <property type="term" value="P:proteolysis"/>
    <property type="evidence" value="ECO:0007669"/>
    <property type="project" value="UniProtKB-KW"/>
</dbReference>
<comment type="catalytic activity">
    <reaction evidence="1">
        <text>an L-aminoacyl-L-amino acid + H2O = 2 an L-alpha-amino acid</text>
        <dbReference type="Rhea" id="RHEA:48940"/>
        <dbReference type="ChEBI" id="CHEBI:15377"/>
        <dbReference type="ChEBI" id="CHEBI:59869"/>
        <dbReference type="ChEBI" id="CHEBI:77460"/>
        <dbReference type="EC" id="3.4.13.19"/>
    </reaction>
</comment>
<dbReference type="NCBIfam" id="NF033678">
    <property type="entry name" value="C69_fam_dipept"/>
    <property type="match status" value="1"/>
</dbReference>
<organism evidence="7 9">
    <name type="scientific">Limosilactobacillus reuteri</name>
    <name type="common">Lactobacillus reuteri</name>
    <dbReference type="NCBI Taxonomy" id="1598"/>
    <lineage>
        <taxon>Bacteria</taxon>
        <taxon>Bacillati</taxon>
        <taxon>Bacillota</taxon>
        <taxon>Bacilli</taxon>
        <taxon>Lactobacillales</taxon>
        <taxon>Lactobacillaceae</taxon>
        <taxon>Limosilactobacillus</taxon>
    </lineage>
</organism>
<evidence type="ECO:0000313" key="10">
    <source>
        <dbReference type="Proteomes" id="UP000244083"/>
    </source>
</evidence>
<dbReference type="Proteomes" id="UP000244083">
    <property type="component" value="Unassembled WGS sequence"/>
</dbReference>
<evidence type="ECO:0000256" key="2">
    <source>
        <dbReference type="ARBA" id="ARBA00007225"/>
    </source>
</evidence>
<evidence type="ECO:0000256" key="3">
    <source>
        <dbReference type="ARBA" id="ARBA00022670"/>
    </source>
</evidence>
<reference evidence="7 9" key="1">
    <citation type="submission" date="2014-06" db="EMBL/GenBank/DDBJ databases">
        <title>Genetic determinant of reutericyclin biosynthesis of Lactobacillus reuteri.</title>
        <authorList>
            <person name="Lin X."/>
            <person name="Duar R."/>
            <person name="Walter J."/>
            <person name="Gaenzle M."/>
        </authorList>
    </citation>
    <scope>NUCLEOTIDE SEQUENCE [LARGE SCALE GENOMIC DNA]</scope>
    <source>
        <strain evidence="7 9">LTH2584</strain>
    </source>
</reference>
<dbReference type="MEROPS" id="C69.001"/>
<accession>A0A073JRM5</accession>
<dbReference type="Gene3D" id="3.60.60.10">
    <property type="entry name" value="Penicillin V Acylase, Chain A"/>
    <property type="match status" value="1"/>
</dbReference>
<proteinExistence type="inferred from homology"/>
<dbReference type="PANTHER" id="PTHR12994">
    <property type="entry name" value="SECERNIN"/>
    <property type="match status" value="1"/>
</dbReference>
<evidence type="ECO:0000313" key="8">
    <source>
        <dbReference type="EMBL" id="PTV00911.1"/>
    </source>
</evidence>
<dbReference type="AlphaFoldDB" id="A0A073JRM5"/>
<dbReference type="RefSeq" id="WP_035151233.1">
    <property type="nucleotide sequence ID" value="NZ_QAZN01000031.1"/>
</dbReference>
<dbReference type="GO" id="GO:0070004">
    <property type="term" value="F:cysteine-type exopeptidase activity"/>
    <property type="evidence" value="ECO:0007669"/>
    <property type="project" value="InterPro"/>
</dbReference>
<gene>
    <name evidence="8" type="ORF">DB325_09930</name>
    <name evidence="7" type="ORF">LR3_03930</name>
</gene>
<dbReference type="Pfam" id="PF03577">
    <property type="entry name" value="Peptidase_C69"/>
    <property type="match status" value="1"/>
</dbReference>
<comment type="similarity">
    <text evidence="2 6">Belongs to the peptidase C69 family.</text>
</comment>
<evidence type="ECO:0000256" key="1">
    <source>
        <dbReference type="ARBA" id="ARBA00001670"/>
    </source>
</evidence>
<comment type="caution">
    <text evidence="7">The sequence shown here is derived from an EMBL/GenBank/DDBJ whole genome shotgun (WGS) entry which is preliminary data.</text>
</comment>
<dbReference type="PATRIC" id="fig|1598.90.peg.91"/>
<dbReference type="EMBL" id="JOSX01000003">
    <property type="protein sequence ID" value="KEK16694.1"/>
    <property type="molecule type" value="Genomic_DNA"/>
</dbReference>
<evidence type="ECO:0000313" key="9">
    <source>
        <dbReference type="Proteomes" id="UP000027731"/>
    </source>
</evidence>
<evidence type="ECO:0000256" key="5">
    <source>
        <dbReference type="ARBA" id="ARBA00022997"/>
    </source>
</evidence>